<organism evidence="9 10">
    <name type="scientific">Streptomyces luteosporeus</name>
    <dbReference type="NCBI Taxonomy" id="173856"/>
    <lineage>
        <taxon>Bacteria</taxon>
        <taxon>Bacillati</taxon>
        <taxon>Actinomycetota</taxon>
        <taxon>Actinomycetes</taxon>
        <taxon>Kitasatosporales</taxon>
        <taxon>Streptomycetaceae</taxon>
        <taxon>Streptomyces</taxon>
    </lineage>
</organism>
<name>A0ABN3TNY6_9ACTN</name>
<evidence type="ECO:0000256" key="4">
    <source>
        <dbReference type="ARBA" id="ARBA00023125"/>
    </source>
</evidence>
<dbReference type="InterPro" id="IPR014284">
    <property type="entry name" value="RNA_pol_sigma-70_dom"/>
</dbReference>
<dbReference type="InterPro" id="IPR013249">
    <property type="entry name" value="RNA_pol_sigma70_r4_t2"/>
</dbReference>
<keyword evidence="4" id="KW-0238">DNA-binding</keyword>
<comment type="caution">
    <text evidence="9">The sequence shown here is derived from an EMBL/GenBank/DDBJ whole genome shotgun (WGS) entry which is preliminary data.</text>
</comment>
<evidence type="ECO:0000256" key="5">
    <source>
        <dbReference type="ARBA" id="ARBA00023163"/>
    </source>
</evidence>
<dbReference type="PANTHER" id="PTHR43133:SF8">
    <property type="entry name" value="RNA POLYMERASE SIGMA FACTOR HI_1459-RELATED"/>
    <property type="match status" value="1"/>
</dbReference>
<dbReference type="Pfam" id="PF08281">
    <property type="entry name" value="Sigma70_r4_2"/>
    <property type="match status" value="1"/>
</dbReference>
<sequence length="195" mass="21694">MDEMTGQLTDRLALDLDDGFVELVRVHGSAIRTYLLRLTGSPAEADDLGQDTFLRAYVALRQFSPSRRRSLRPRAWLMSIATNVWRNDLRSKSRRPVSAGRVEEAGLGWPDDQPGPEERATATVDRKALVDALATLPERYRAAVIMRHVIGLSYAEVAEAQQCAVGTVKAQVSRGLAKLREALETEESMLKEVMT</sequence>
<reference evidence="9 10" key="1">
    <citation type="journal article" date="2019" name="Int. J. Syst. Evol. Microbiol.">
        <title>The Global Catalogue of Microorganisms (GCM) 10K type strain sequencing project: providing services to taxonomists for standard genome sequencing and annotation.</title>
        <authorList>
            <consortium name="The Broad Institute Genomics Platform"/>
            <consortium name="The Broad Institute Genome Sequencing Center for Infectious Disease"/>
            <person name="Wu L."/>
            <person name="Ma J."/>
        </authorList>
    </citation>
    <scope>NUCLEOTIDE SEQUENCE [LARGE SCALE GENOMIC DNA]</scope>
    <source>
        <strain evidence="9 10">JCM 4542</strain>
    </source>
</reference>
<keyword evidence="2" id="KW-0805">Transcription regulation</keyword>
<dbReference type="Proteomes" id="UP001500886">
    <property type="component" value="Unassembled WGS sequence"/>
</dbReference>
<feature type="domain" description="RNA polymerase sigma factor 70 region 4 type 2" evidence="8">
    <location>
        <begin position="127"/>
        <end position="179"/>
    </location>
</feature>
<evidence type="ECO:0000256" key="3">
    <source>
        <dbReference type="ARBA" id="ARBA00023082"/>
    </source>
</evidence>
<dbReference type="Gene3D" id="1.10.1740.10">
    <property type="match status" value="1"/>
</dbReference>
<dbReference type="InterPro" id="IPR039425">
    <property type="entry name" value="RNA_pol_sigma-70-like"/>
</dbReference>
<evidence type="ECO:0000256" key="2">
    <source>
        <dbReference type="ARBA" id="ARBA00023015"/>
    </source>
</evidence>
<evidence type="ECO:0008006" key="11">
    <source>
        <dbReference type="Google" id="ProtNLM"/>
    </source>
</evidence>
<feature type="domain" description="RNA polymerase sigma-70 region 2" evidence="7">
    <location>
        <begin position="23"/>
        <end position="95"/>
    </location>
</feature>
<dbReference type="InterPro" id="IPR007627">
    <property type="entry name" value="RNA_pol_sigma70_r2"/>
</dbReference>
<comment type="similarity">
    <text evidence="1">Belongs to the sigma-70 factor family. ECF subfamily.</text>
</comment>
<evidence type="ECO:0000259" key="7">
    <source>
        <dbReference type="Pfam" id="PF04542"/>
    </source>
</evidence>
<dbReference type="InterPro" id="IPR013325">
    <property type="entry name" value="RNA_pol_sigma_r2"/>
</dbReference>
<accession>A0ABN3TNY6</accession>
<keyword evidence="5" id="KW-0804">Transcription</keyword>
<dbReference type="Pfam" id="PF04542">
    <property type="entry name" value="Sigma70_r2"/>
    <property type="match status" value="1"/>
</dbReference>
<dbReference type="EMBL" id="BAAASL010000006">
    <property type="protein sequence ID" value="GAA2713801.1"/>
    <property type="molecule type" value="Genomic_DNA"/>
</dbReference>
<evidence type="ECO:0000256" key="1">
    <source>
        <dbReference type="ARBA" id="ARBA00010641"/>
    </source>
</evidence>
<gene>
    <name evidence="9" type="ORF">GCM10010315_19980</name>
</gene>
<feature type="region of interest" description="Disordered" evidence="6">
    <location>
        <begin position="96"/>
        <end position="118"/>
    </location>
</feature>
<keyword evidence="10" id="KW-1185">Reference proteome</keyword>
<evidence type="ECO:0000259" key="8">
    <source>
        <dbReference type="Pfam" id="PF08281"/>
    </source>
</evidence>
<dbReference type="NCBIfam" id="TIGR02937">
    <property type="entry name" value="sigma70-ECF"/>
    <property type="match status" value="1"/>
</dbReference>
<evidence type="ECO:0000256" key="6">
    <source>
        <dbReference type="SAM" id="MobiDB-lite"/>
    </source>
</evidence>
<dbReference type="SUPFAM" id="SSF88659">
    <property type="entry name" value="Sigma3 and sigma4 domains of RNA polymerase sigma factors"/>
    <property type="match status" value="1"/>
</dbReference>
<evidence type="ECO:0000313" key="10">
    <source>
        <dbReference type="Proteomes" id="UP001500886"/>
    </source>
</evidence>
<proteinExistence type="inferred from homology"/>
<keyword evidence="3" id="KW-0731">Sigma factor</keyword>
<dbReference type="SUPFAM" id="SSF88946">
    <property type="entry name" value="Sigma2 domain of RNA polymerase sigma factors"/>
    <property type="match status" value="1"/>
</dbReference>
<evidence type="ECO:0000313" key="9">
    <source>
        <dbReference type="EMBL" id="GAA2713801.1"/>
    </source>
</evidence>
<dbReference type="CDD" id="cd06171">
    <property type="entry name" value="Sigma70_r4"/>
    <property type="match status" value="1"/>
</dbReference>
<dbReference type="Gene3D" id="1.10.10.10">
    <property type="entry name" value="Winged helix-like DNA-binding domain superfamily/Winged helix DNA-binding domain"/>
    <property type="match status" value="1"/>
</dbReference>
<dbReference type="PANTHER" id="PTHR43133">
    <property type="entry name" value="RNA POLYMERASE ECF-TYPE SIGMA FACTO"/>
    <property type="match status" value="1"/>
</dbReference>
<dbReference type="InterPro" id="IPR013324">
    <property type="entry name" value="RNA_pol_sigma_r3/r4-like"/>
</dbReference>
<dbReference type="InterPro" id="IPR036388">
    <property type="entry name" value="WH-like_DNA-bd_sf"/>
</dbReference>
<protein>
    <recommendedName>
        <fullName evidence="11">RNA polymerase sigma factor</fullName>
    </recommendedName>
</protein>